<keyword evidence="3" id="KW-0418">Kinase</keyword>
<dbReference type="AlphaFoldDB" id="A0A8J7JZP7"/>
<dbReference type="SMART" id="SM00331">
    <property type="entry name" value="PP2C_SIG"/>
    <property type="match status" value="1"/>
</dbReference>
<organism evidence="3 4">
    <name type="scientific">Pontibacterium sinense</name>
    <dbReference type="NCBI Taxonomy" id="2781979"/>
    <lineage>
        <taxon>Bacteria</taxon>
        <taxon>Pseudomonadati</taxon>
        <taxon>Pseudomonadota</taxon>
        <taxon>Gammaproteobacteria</taxon>
        <taxon>Oceanospirillales</taxon>
        <taxon>Oceanospirillaceae</taxon>
        <taxon>Pontibacterium</taxon>
    </lineage>
</organism>
<dbReference type="InterPro" id="IPR000719">
    <property type="entry name" value="Prot_kinase_dom"/>
</dbReference>
<dbReference type="Pfam" id="PF13672">
    <property type="entry name" value="PP2C_2"/>
    <property type="match status" value="1"/>
</dbReference>
<dbReference type="CDD" id="cd14014">
    <property type="entry name" value="STKc_PknB_like"/>
    <property type="match status" value="1"/>
</dbReference>
<dbReference type="EMBL" id="JADEYS010000011">
    <property type="protein sequence ID" value="MBE9397994.1"/>
    <property type="molecule type" value="Genomic_DNA"/>
</dbReference>
<protein>
    <submittedName>
        <fullName evidence="3">Bifunctional protein-serine/threonine kinase/phosphatase</fullName>
    </submittedName>
</protein>
<dbReference type="Gene3D" id="1.10.510.10">
    <property type="entry name" value="Transferase(Phosphotransferase) domain 1"/>
    <property type="match status" value="1"/>
</dbReference>
<dbReference type="Pfam" id="PF00069">
    <property type="entry name" value="Pkinase"/>
    <property type="match status" value="1"/>
</dbReference>
<dbReference type="SUPFAM" id="SSF81606">
    <property type="entry name" value="PP2C-like"/>
    <property type="match status" value="1"/>
</dbReference>
<evidence type="ECO:0000313" key="4">
    <source>
        <dbReference type="Proteomes" id="UP000640333"/>
    </source>
</evidence>
<dbReference type="PROSITE" id="PS50011">
    <property type="entry name" value="PROTEIN_KINASE_DOM"/>
    <property type="match status" value="1"/>
</dbReference>
<dbReference type="PANTHER" id="PTHR24362:SF309">
    <property type="entry name" value="PROTEIN KINASE DOMAIN-CONTAINING PROTEIN"/>
    <property type="match status" value="1"/>
</dbReference>
<dbReference type="PANTHER" id="PTHR24362">
    <property type="entry name" value="SERINE/THREONINE-PROTEIN KINASE NEK"/>
    <property type="match status" value="1"/>
</dbReference>
<dbReference type="SMART" id="SM00332">
    <property type="entry name" value="PP2Cc"/>
    <property type="match status" value="1"/>
</dbReference>
<keyword evidence="3" id="KW-0808">Transferase</keyword>
<gene>
    <name evidence="3" type="ORF">IOQ59_12065</name>
</gene>
<feature type="domain" description="PPM-type phosphatase" evidence="2">
    <location>
        <begin position="14"/>
        <end position="241"/>
    </location>
</feature>
<dbReference type="PROSITE" id="PS51746">
    <property type="entry name" value="PPM_2"/>
    <property type="match status" value="1"/>
</dbReference>
<evidence type="ECO:0000313" key="3">
    <source>
        <dbReference type="EMBL" id="MBE9397994.1"/>
    </source>
</evidence>
<dbReference type="GO" id="GO:0005524">
    <property type="term" value="F:ATP binding"/>
    <property type="evidence" value="ECO:0007669"/>
    <property type="project" value="InterPro"/>
</dbReference>
<dbReference type="InterPro" id="IPR008271">
    <property type="entry name" value="Ser/Thr_kinase_AS"/>
</dbReference>
<reference evidence="3" key="1">
    <citation type="submission" date="2020-10" db="EMBL/GenBank/DDBJ databases">
        <title>Bacterium isolated from coastal waters sediment.</title>
        <authorList>
            <person name="Chen R.-J."/>
            <person name="Lu D.-C."/>
            <person name="Zhu K.-L."/>
            <person name="Du Z.-J."/>
        </authorList>
    </citation>
    <scope>NUCLEOTIDE SEQUENCE</scope>
    <source>
        <strain evidence="3">N1Y112</strain>
    </source>
</reference>
<dbReference type="Gene3D" id="3.60.40.10">
    <property type="entry name" value="PPM-type phosphatase domain"/>
    <property type="match status" value="1"/>
</dbReference>
<dbReference type="GO" id="GO:0004672">
    <property type="term" value="F:protein kinase activity"/>
    <property type="evidence" value="ECO:0007669"/>
    <property type="project" value="InterPro"/>
</dbReference>
<dbReference type="PROSITE" id="PS00108">
    <property type="entry name" value="PROTEIN_KINASE_ST"/>
    <property type="match status" value="1"/>
</dbReference>
<accession>A0A8J7JZP7</accession>
<dbReference type="InterPro" id="IPR001932">
    <property type="entry name" value="PPM-type_phosphatase-like_dom"/>
</dbReference>
<dbReference type="SUPFAM" id="SSF56112">
    <property type="entry name" value="Protein kinase-like (PK-like)"/>
    <property type="match status" value="1"/>
</dbReference>
<dbReference type="Proteomes" id="UP000640333">
    <property type="component" value="Unassembled WGS sequence"/>
</dbReference>
<keyword evidence="4" id="KW-1185">Reference proteome</keyword>
<sequence>MTSKQPPQKQLSIRFGGRSTAGVKAVNQDAFAAQQPDGSELEFKGVAAAIADGVSSCADSQIASQTCVTGFIQDYFSTPHSWSVKHSVSRVLTGLNNWLHQENIQARREKDSMLCTFSALVIKSNTLHWFHVGDSRIYRFHNGELELLTKDHTRREAGRNYLSRAMGGDQHLEVDYNSAVLEEGALLLLTTDGVHEFLKPAQISSTLTDAGDDLEKAAADLVQQAEEQGSDDNLTALLISVDQLPQETLDESHHRVTQLPIPPVLAAGNKIDGYEVLDVIFSGTRSHMYQVKDLETGQHYVLKAPSMNFSEDTVYLDGFIREEWVGQKVNHPNVMKTYKPTHAKRFLYYLGEHIEGMTLRDWMNDHPNPGLDEVRRLASQIIQGLRAFQRADMLHQDLKPENIMIDMDGRVKILDFGTVRIAGIEEMSSPLDKSVPQGSVNYVAPEYLMAEMGTFRSDMFSLAVIVYEMLTGQLPFDERNIKQVEINHYSEFSYTPAIQHRRDLPLWMEGCLRKALQPNPIHRYDAYSEFIQDLTVPNSHLEAKVRHQPLLEKNPTRVWQGIAALLLLLNLVQLMLQDTVG</sequence>
<dbReference type="InterPro" id="IPR036457">
    <property type="entry name" value="PPM-type-like_dom_sf"/>
</dbReference>
<evidence type="ECO:0000259" key="2">
    <source>
        <dbReference type="PROSITE" id="PS51746"/>
    </source>
</evidence>
<comment type="caution">
    <text evidence="3">The sequence shown here is derived from an EMBL/GenBank/DDBJ whole genome shotgun (WGS) entry which is preliminary data.</text>
</comment>
<dbReference type="CDD" id="cd00143">
    <property type="entry name" value="PP2Cc"/>
    <property type="match status" value="1"/>
</dbReference>
<dbReference type="SMART" id="SM00220">
    <property type="entry name" value="S_TKc"/>
    <property type="match status" value="1"/>
</dbReference>
<dbReference type="InterPro" id="IPR011009">
    <property type="entry name" value="Kinase-like_dom_sf"/>
</dbReference>
<name>A0A8J7JZP7_9GAMM</name>
<feature type="domain" description="Protein kinase" evidence="1">
    <location>
        <begin position="274"/>
        <end position="551"/>
    </location>
</feature>
<proteinExistence type="predicted"/>
<evidence type="ECO:0000259" key="1">
    <source>
        <dbReference type="PROSITE" id="PS50011"/>
    </source>
</evidence>